<keyword evidence="3" id="KW-1185">Reference proteome</keyword>
<dbReference type="Gene3D" id="3.20.20.150">
    <property type="entry name" value="Divalent-metal-dependent TIM barrel enzymes"/>
    <property type="match status" value="1"/>
</dbReference>
<dbReference type="EMBL" id="SJPS01000010">
    <property type="protein sequence ID" value="TWU21380.1"/>
    <property type="molecule type" value="Genomic_DNA"/>
</dbReference>
<accession>A0A5C6C9W5</accession>
<dbReference type="RefSeq" id="WP_146452842.1">
    <property type="nucleotide sequence ID" value="NZ_SJPS01000010.1"/>
</dbReference>
<dbReference type="AlphaFoldDB" id="A0A5C6C9W5"/>
<dbReference type="PANTHER" id="PTHR12110:SF41">
    <property type="entry name" value="INOSOSE DEHYDRATASE"/>
    <property type="match status" value="1"/>
</dbReference>
<feature type="domain" description="Xylose isomerase-like TIM barrel" evidence="1">
    <location>
        <begin position="24"/>
        <end position="250"/>
    </location>
</feature>
<dbReference type="SMR" id="A0A5C6C9W5"/>
<dbReference type="Pfam" id="PF01261">
    <property type="entry name" value="AP_endonuc_2"/>
    <property type="match status" value="1"/>
</dbReference>
<evidence type="ECO:0000313" key="3">
    <source>
        <dbReference type="Proteomes" id="UP000318437"/>
    </source>
</evidence>
<sequence length="288" mass="32593">MNKIGIYYAYWTHDWDADFVPFVSKVKQLGFDILEVNSGTVTKMSNSERDRLKTEAHKQGIELTYCIGLPHEYDIASEDSSVRRAGIAFLKKSAEAVKYMGSKQLGGIIYSSWPGKLPGNKDKRAFVDRSVESMREVIKVVEDCEVFFNVEVVNRFEQYIMNTSAEAVEYVERVGSDHCKVLLDSFHLNIEEDDIHAAIVTAGDRLGHFHIGETNRRAPGRGRMPWNEIFAAIKQIGYQGAISMEPFLMPGGEVGRDISVYRDLRDGLDLDEEAGRALKFVRQEIEQA</sequence>
<evidence type="ECO:0000259" key="1">
    <source>
        <dbReference type="Pfam" id="PF01261"/>
    </source>
</evidence>
<dbReference type="PANTHER" id="PTHR12110">
    <property type="entry name" value="HYDROXYPYRUVATE ISOMERASE"/>
    <property type="match status" value="1"/>
</dbReference>
<gene>
    <name evidence="2" type="ORF">Pla144_46010</name>
</gene>
<dbReference type="Proteomes" id="UP000318437">
    <property type="component" value="Unassembled WGS sequence"/>
</dbReference>
<dbReference type="SUPFAM" id="SSF51658">
    <property type="entry name" value="Xylose isomerase-like"/>
    <property type="match status" value="1"/>
</dbReference>
<dbReference type="OrthoDB" id="9814946at2"/>
<keyword evidence="2" id="KW-0413">Isomerase</keyword>
<evidence type="ECO:0000313" key="2">
    <source>
        <dbReference type="EMBL" id="TWU21380.1"/>
    </source>
</evidence>
<comment type="caution">
    <text evidence="2">The sequence shown here is derived from an EMBL/GenBank/DDBJ whole genome shotgun (WGS) entry which is preliminary data.</text>
</comment>
<organism evidence="2 3">
    <name type="scientific">Bythopirellula polymerisocia</name>
    <dbReference type="NCBI Taxonomy" id="2528003"/>
    <lineage>
        <taxon>Bacteria</taxon>
        <taxon>Pseudomonadati</taxon>
        <taxon>Planctomycetota</taxon>
        <taxon>Planctomycetia</taxon>
        <taxon>Pirellulales</taxon>
        <taxon>Lacipirellulaceae</taxon>
        <taxon>Bythopirellula</taxon>
    </lineage>
</organism>
<dbReference type="InterPro" id="IPR036237">
    <property type="entry name" value="Xyl_isomerase-like_sf"/>
</dbReference>
<reference evidence="2 3" key="1">
    <citation type="submission" date="2019-02" db="EMBL/GenBank/DDBJ databases">
        <title>Deep-cultivation of Planctomycetes and their phenomic and genomic characterization uncovers novel biology.</title>
        <authorList>
            <person name="Wiegand S."/>
            <person name="Jogler M."/>
            <person name="Boedeker C."/>
            <person name="Pinto D."/>
            <person name="Vollmers J."/>
            <person name="Rivas-Marin E."/>
            <person name="Kohn T."/>
            <person name="Peeters S.H."/>
            <person name="Heuer A."/>
            <person name="Rast P."/>
            <person name="Oberbeckmann S."/>
            <person name="Bunk B."/>
            <person name="Jeske O."/>
            <person name="Meyerdierks A."/>
            <person name="Storesund J.E."/>
            <person name="Kallscheuer N."/>
            <person name="Luecker S."/>
            <person name="Lage O.M."/>
            <person name="Pohl T."/>
            <person name="Merkel B.J."/>
            <person name="Hornburger P."/>
            <person name="Mueller R.-W."/>
            <person name="Bruemmer F."/>
            <person name="Labrenz M."/>
            <person name="Spormann A.M."/>
            <person name="Op Den Camp H."/>
            <person name="Overmann J."/>
            <person name="Amann R."/>
            <person name="Jetten M.S.M."/>
            <person name="Mascher T."/>
            <person name="Medema M.H."/>
            <person name="Devos D.P."/>
            <person name="Kaster A.-K."/>
            <person name="Ovreas L."/>
            <person name="Rohde M."/>
            <person name="Galperin M.Y."/>
            <person name="Jogler C."/>
        </authorList>
    </citation>
    <scope>NUCLEOTIDE SEQUENCE [LARGE SCALE GENOMIC DNA]</scope>
    <source>
        <strain evidence="2 3">Pla144</strain>
    </source>
</reference>
<dbReference type="EC" id="5.3.1.-" evidence="2"/>
<protein>
    <submittedName>
        <fullName evidence="2">D-tagatose 3-epimerase</fullName>
        <ecNumber evidence="2">5.3.1.-</ecNumber>
    </submittedName>
</protein>
<dbReference type="InterPro" id="IPR050312">
    <property type="entry name" value="IolE/XylAMocC-like"/>
</dbReference>
<dbReference type="InterPro" id="IPR013022">
    <property type="entry name" value="Xyl_isomerase-like_TIM-brl"/>
</dbReference>
<dbReference type="GO" id="GO:0016853">
    <property type="term" value="F:isomerase activity"/>
    <property type="evidence" value="ECO:0007669"/>
    <property type="project" value="UniProtKB-KW"/>
</dbReference>
<proteinExistence type="predicted"/>
<name>A0A5C6C9W5_9BACT</name>